<gene>
    <name evidence="1" type="ORF">CEXT_559521</name>
</gene>
<organism evidence="1 2">
    <name type="scientific">Caerostris extrusa</name>
    <name type="common">Bark spider</name>
    <name type="synonym">Caerostris bankana</name>
    <dbReference type="NCBI Taxonomy" id="172846"/>
    <lineage>
        <taxon>Eukaryota</taxon>
        <taxon>Metazoa</taxon>
        <taxon>Ecdysozoa</taxon>
        <taxon>Arthropoda</taxon>
        <taxon>Chelicerata</taxon>
        <taxon>Arachnida</taxon>
        <taxon>Araneae</taxon>
        <taxon>Araneomorphae</taxon>
        <taxon>Entelegynae</taxon>
        <taxon>Araneoidea</taxon>
        <taxon>Araneidae</taxon>
        <taxon>Caerostris</taxon>
    </lineage>
</organism>
<proteinExistence type="predicted"/>
<dbReference type="Proteomes" id="UP001054945">
    <property type="component" value="Unassembled WGS sequence"/>
</dbReference>
<evidence type="ECO:0000313" key="1">
    <source>
        <dbReference type="EMBL" id="GIY64725.1"/>
    </source>
</evidence>
<dbReference type="EMBL" id="BPLR01013915">
    <property type="protein sequence ID" value="GIY64725.1"/>
    <property type="molecule type" value="Genomic_DNA"/>
</dbReference>
<evidence type="ECO:0000313" key="2">
    <source>
        <dbReference type="Proteomes" id="UP001054945"/>
    </source>
</evidence>
<sequence length="68" mass="7843">MGFDLSRSWTSCMMRPEGQLAFTLATGFRFDCFRNEHGVSNYSHNANLSFLGIVVLSTYLRDLEVYLR</sequence>
<name>A0AAV4V5C6_CAEEX</name>
<keyword evidence="2" id="KW-1185">Reference proteome</keyword>
<accession>A0AAV4V5C6</accession>
<dbReference type="AlphaFoldDB" id="A0AAV4V5C6"/>
<comment type="caution">
    <text evidence="1">The sequence shown here is derived from an EMBL/GenBank/DDBJ whole genome shotgun (WGS) entry which is preliminary data.</text>
</comment>
<reference evidence="1 2" key="1">
    <citation type="submission" date="2021-06" db="EMBL/GenBank/DDBJ databases">
        <title>Caerostris extrusa draft genome.</title>
        <authorList>
            <person name="Kono N."/>
            <person name="Arakawa K."/>
        </authorList>
    </citation>
    <scope>NUCLEOTIDE SEQUENCE [LARGE SCALE GENOMIC DNA]</scope>
</reference>
<protein>
    <submittedName>
        <fullName evidence="1">Uncharacterized protein</fullName>
    </submittedName>
</protein>